<protein>
    <submittedName>
        <fullName evidence="1">Uncharacterized protein</fullName>
    </submittedName>
</protein>
<name>A0A0L9U7E1_PHAAN</name>
<dbReference type="AlphaFoldDB" id="A0A0L9U7E1"/>
<evidence type="ECO:0000313" key="2">
    <source>
        <dbReference type="Proteomes" id="UP000053144"/>
    </source>
</evidence>
<sequence length="61" mass="6673">MSIGFGSMIVQVRPAKLLQSWDYGSMSCKAKNSCEIHKSAPVFFSGKSSCLEEVVGMKRIS</sequence>
<evidence type="ECO:0000313" key="1">
    <source>
        <dbReference type="EMBL" id="KOM38364.1"/>
    </source>
</evidence>
<organism evidence="1 2">
    <name type="scientific">Phaseolus angularis</name>
    <name type="common">Azuki bean</name>
    <name type="synonym">Vigna angularis</name>
    <dbReference type="NCBI Taxonomy" id="3914"/>
    <lineage>
        <taxon>Eukaryota</taxon>
        <taxon>Viridiplantae</taxon>
        <taxon>Streptophyta</taxon>
        <taxon>Embryophyta</taxon>
        <taxon>Tracheophyta</taxon>
        <taxon>Spermatophyta</taxon>
        <taxon>Magnoliopsida</taxon>
        <taxon>eudicotyledons</taxon>
        <taxon>Gunneridae</taxon>
        <taxon>Pentapetalae</taxon>
        <taxon>rosids</taxon>
        <taxon>fabids</taxon>
        <taxon>Fabales</taxon>
        <taxon>Fabaceae</taxon>
        <taxon>Papilionoideae</taxon>
        <taxon>50 kb inversion clade</taxon>
        <taxon>NPAAA clade</taxon>
        <taxon>indigoferoid/millettioid clade</taxon>
        <taxon>Phaseoleae</taxon>
        <taxon>Vigna</taxon>
    </lineage>
</organism>
<proteinExistence type="predicted"/>
<accession>A0A0L9U7E1</accession>
<gene>
    <name evidence="1" type="ORF">LR48_Vigan03g174600</name>
</gene>
<dbReference type="Proteomes" id="UP000053144">
    <property type="component" value="Chromosome 3"/>
</dbReference>
<reference evidence="2" key="1">
    <citation type="journal article" date="2015" name="Proc. Natl. Acad. Sci. U.S.A.">
        <title>Genome sequencing of adzuki bean (Vigna angularis) provides insight into high starch and low fat accumulation and domestication.</title>
        <authorList>
            <person name="Yang K."/>
            <person name="Tian Z."/>
            <person name="Chen C."/>
            <person name="Luo L."/>
            <person name="Zhao B."/>
            <person name="Wang Z."/>
            <person name="Yu L."/>
            <person name="Li Y."/>
            <person name="Sun Y."/>
            <person name="Li W."/>
            <person name="Chen Y."/>
            <person name="Li Y."/>
            <person name="Zhang Y."/>
            <person name="Ai D."/>
            <person name="Zhao J."/>
            <person name="Shang C."/>
            <person name="Ma Y."/>
            <person name="Wu B."/>
            <person name="Wang M."/>
            <person name="Gao L."/>
            <person name="Sun D."/>
            <person name="Zhang P."/>
            <person name="Guo F."/>
            <person name="Wang W."/>
            <person name="Li Y."/>
            <person name="Wang J."/>
            <person name="Varshney R.K."/>
            <person name="Wang J."/>
            <person name="Ling H.Q."/>
            <person name="Wan P."/>
        </authorList>
    </citation>
    <scope>NUCLEOTIDE SEQUENCE</scope>
    <source>
        <strain evidence="2">cv. Jingnong 6</strain>
    </source>
</reference>
<dbReference type="EMBL" id="CM003373">
    <property type="protein sequence ID" value="KOM38364.1"/>
    <property type="molecule type" value="Genomic_DNA"/>
</dbReference>
<dbReference type="Gramene" id="KOM38364">
    <property type="protein sequence ID" value="KOM38364"/>
    <property type="gene ID" value="LR48_Vigan03g174600"/>
</dbReference>